<keyword evidence="2" id="KW-1185">Reference proteome</keyword>
<name>A0ABQ9XEN6_9EUKA</name>
<sequence>MIHLGGITSPFDVSIPNCVMIAFITKCHPETVELVTNQNPFPSSPSHALPLHRPPHHSIRTPLESVFRLSKHHLAPILAGSSDGILSSIPITPDLFACLDWHVLATHAAPSLARRLGTHRVVFGW</sequence>
<dbReference type="Proteomes" id="UP001281761">
    <property type="component" value="Unassembled WGS sequence"/>
</dbReference>
<protein>
    <submittedName>
        <fullName evidence="1">Uncharacterized protein</fullName>
    </submittedName>
</protein>
<comment type="caution">
    <text evidence="1">The sequence shown here is derived from an EMBL/GenBank/DDBJ whole genome shotgun (WGS) entry which is preliminary data.</text>
</comment>
<gene>
    <name evidence="1" type="ORF">BLNAU_15332</name>
</gene>
<accession>A0ABQ9XEN6</accession>
<organism evidence="1 2">
    <name type="scientific">Blattamonas nauphoetae</name>
    <dbReference type="NCBI Taxonomy" id="2049346"/>
    <lineage>
        <taxon>Eukaryota</taxon>
        <taxon>Metamonada</taxon>
        <taxon>Preaxostyla</taxon>
        <taxon>Oxymonadida</taxon>
        <taxon>Blattamonas</taxon>
    </lineage>
</organism>
<reference evidence="1 2" key="1">
    <citation type="journal article" date="2022" name="bioRxiv">
        <title>Genomics of Preaxostyla Flagellates Illuminates Evolutionary Transitions and the Path Towards Mitochondrial Loss.</title>
        <authorList>
            <person name="Novak L.V.F."/>
            <person name="Treitli S.C."/>
            <person name="Pyrih J."/>
            <person name="Halakuc P."/>
            <person name="Pipaliya S.V."/>
            <person name="Vacek V."/>
            <person name="Brzon O."/>
            <person name="Soukal P."/>
            <person name="Eme L."/>
            <person name="Dacks J.B."/>
            <person name="Karnkowska A."/>
            <person name="Elias M."/>
            <person name="Hampl V."/>
        </authorList>
    </citation>
    <scope>NUCLEOTIDE SEQUENCE [LARGE SCALE GENOMIC DNA]</scope>
    <source>
        <strain evidence="1">NAU3</strain>
        <tissue evidence="1">Gut</tissue>
    </source>
</reference>
<proteinExistence type="predicted"/>
<evidence type="ECO:0000313" key="1">
    <source>
        <dbReference type="EMBL" id="KAK2949758.1"/>
    </source>
</evidence>
<evidence type="ECO:0000313" key="2">
    <source>
        <dbReference type="Proteomes" id="UP001281761"/>
    </source>
</evidence>
<dbReference type="EMBL" id="JARBJD010000150">
    <property type="protein sequence ID" value="KAK2949758.1"/>
    <property type="molecule type" value="Genomic_DNA"/>
</dbReference>